<protein>
    <recommendedName>
        <fullName evidence="6">allantoinase</fullName>
        <ecNumber evidence="6">3.5.2.5</ecNumber>
    </recommendedName>
</protein>
<dbReference type="InterPro" id="IPR017593">
    <property type="entry name" value="Allantoinase"/>
</dbReference>
<evidence type="ECO:0000256" key="7">
    <source>
        <dbReference type="ARBA" id="ARBA00022723"/>
    </source>
</evidence>
<dbReference type="PROSITE" id="PS00482">
    <property type="entry name" value="DIHYDROOROTASE_1"/>
    <property type="match status" value="1"/>
</dbReference>
<comment type="cofactor">
    <cofactor evidence="2">
        <name>Zn(2+)</name>
        <dbReference type="ChEBI" id="CHEBI:29105"/>
    </cofactor>
</comment>
<evidence type="ECO:0000256" key="6">
    <source>
        <dbReference type="ARBA" id="ARBA00012863"/>
    </source>
</evidence>
<dbReference type="GO" id="GO:0008270">
    <property type="term" value="F:zinc ion binding"/>
    <property type="evidence" value="ECO:0007669"/>
    <property type="project" value="InterPro"/>
</dbReference>
<dbReference type="GO" id="GO:0004038">
    <property type="term" value="F:allantoinase activity"/>
    <property type="evidence" value="ECO:0007669"/>
    <property type="project" value="UniProtKB-EC"/>
</dbReference>
<reference evidence="11 12" key="1">
    <citation type="submission" date="2014-04" db="EMBL/GenBank/DDBJ databases">
        <authorList>
            <consortium name="DOE Joint Genome Institute"/>
            <person name="Kuo A."/>
            <person name="Tarkka M."/>
            <person name="Buscot F."/>
            <person name="Kohler A."/>
            <person name="Nagy L.G."/>
            <person name="Floudas D."/>
            <person name="Copeland A."/>
            <person name="Barry K.W."/>
            <person name="Cichocki N."/>
            <person name="Veneault-Fourrey C."/>
            <person name="LaButti K."/>
            <person name="Lindquist E.A."/>
            <person name="Lipzen A."/>
            <person name="Lundell T."/>
            <person name="Morin E."/>
            <person name="Murat C."/>
            <person name="Sun H."/>
            <person name="Tunlid A."/>
            <person name="Henrissat B."/>
            <person name="Grigoriev I.V."/>
            <person name="Hibbett D.S."/>
            <person name="Martin F."/>
            <person name="Nordberg H.P."/>
            <person name="Cantor M.N."/>
            <person name="Hua S.X."/>
        </authorList>
    </citation>
    <scope>NUCLEOTIDE SEQUENCE [LARGE SCALE GENOMIC DNA]</scope>
    <source>
        <strain evidence="11 12">F 1598</strain>
    </source>
</reference>
<dbReference type="FunFam" id="3.20.20.140:FF:000032">
    <property type="entry name" value="Allantoinase Dal1"/>
    <property type="match status" value="1"/>
</dbReference>
<feature type="domain" description="Amidohydrolase-related" evidence="10">
    <location>
        <begin position="60"/>
        <end position="445"/>
    </location>
</feature>
<evidence type="ECO:0000313" key="12">
    <source>
        <dbReference type="Proteomes" id="UP000054166"/>
    </source>
</evidence>
<dbReference type="InterPro" id="IPR002195">
    <property type="entry name" value="Dihydroorotase_CS"/>
</dbReference>
<dbReference type="GO" id="GO:0005737">
    <property type="term" value="C:cytoplasm"/>
    <property type="evidence" value="ECO:0007669"/>
    <property type="project" value="TreeGrafter"/>
</dbReference>
<keyword evidence="12" id="KW-1185">Reference proteome</keyword>
<dbReference type="GO" id="GO:0006145">
    <property type="term" value="P:purine nucleobase catabolic process"/>
    <property type="evidence" value="ECO:0007669"/>
    <property type="project" value="TreeGrafter"/>
</dbReference>
<comment type="subunit">
    <text evidence="5">Homotetramer.</text>
</comment>
<proteinExistence type="inferred from homology"/>
<dbReference type="HOGENOM" id="CLU_015572_4_0_1"/>
<keyword evidence="9" id="KW-0862">Zinc</keyword>
<evidence type="ECO:0000256" key="8">
    <source>
        <dbReference type="ARBA" id="ARBA00022801"/>
    </source>
</evidence>
<dbReference type="GO" id="GO:0000256">
    <property type="term" value="P:allantoin catabolic process"/>
    <property type="evidence" value="ECO:0007669"/>
    <property type="project" value="UniProtKB-UniPathway"/>
</dbReference>
<dbReference type="OrthoDB" id="1924787at2759"/>
<evidence type="ECO:0000313" key="11">
    <source>
        <dbReference type="EMBL" id="KIM91826.1"/>
    </source>
</evidence>
<evidence type="ECO:0000256" key="9">
    <source>
        <dbReference type="ARBA" id="ARBA00022833"/>
    </source>
</evidence>
<dbReference type="SUPFAM" id="SSF51338">
    <property type="entry name" value="Composite domain of metallo-dependent hydrolases"/>
    <property type="match status" value="1"/>
</dbReference>
<keyword evidence="7" id="KW-0479">Metal-binding</keyword>
<dbReference type="STRING" id="765440.A0A0C3GMS9"/>
<dbReference type="Pfam" id="PF01979">
    <property type="entry name" value="Amidohydro_1"/>
    <property type="match status" value="1"/>
</dbReference>
<dbReference type="InterPro" id="IPR050138">
    <property type="entry name" value="DHOase/Allantoinase_Hydrolase"/>
</dbReference>
<keyword evidence="8" id="KW-0378">Hydrolase</keyword>
<dbReference type="PANTHER" id="PTHR43668">
    <property type="entry name" value="ALLANTOINASE"/>
    <property type="match status" value="1"/>
</dbReference>
<gene>
    <name evidence="11" type="ORF">PILCRDRAFT_809794</name>
</gene>
<dbReference type="PANTHER" id="PTHR43668:SF2">
    <property type="entry name" value="ALLANTOINASE"/>
    <property type="match status" value="1"/>
</dbReference>
<dbReference type="Proteomes" id="UP000054166">
    <property type="component" value="Unassembled WGS sequence"/>
</dbReference>
<dbReference type="InterPro" id="IPR006680">
    <property type="entry name" value="Amidohydro-rel"/>
</dbReference>
<dbReference type="EMBL" id="KN832970">
    <property type="protein sequence ID" value="KIM91826.1"/>
    <property type="molecule type" value="Genomic_DNA"/>
</dbReference>
<organism evidence="11 12">
    <name type="scientific">Piloderma croceum (strain F 1598)</name>
    <dbReference type="NCBI Taxonomy" id="765440"/>
    <lineage>
        <taxon>Eukaryota</taxon>
        <taxon>Fungi</taxon>
        <taxon>Dikarya</taxon>
        <taxon>Basidiomycota</taxon>
        <taxon>Agaricomycotina</taxon>
        <taxon>Agaricomycetes</taxon>
        <taxon>Agaricomycetidae</taxon>
        <taxon>Atheliales</taxon>
        <taxon>Atheliaceae</taxon>
        <taxon>Piloderma</taxon>
    </lineage>
</organism>
<dbReference type="UniPathway" id="UPA00395">
    <property type="reaction ID" value="UER00653"/>
</dbReference>
<accession>A0A0C3GMS9</accession>
<dbReference type="EC" id="3.5.2.5" evidence="6"/>
<evidence type="ECO:0000256" key="4">
    <source>
        <dbReference type="ARBA" id="ARBA00010368"/>
    </source>
</evidence>
<comment type="pathway">
    <text evidence="3">Nitrogen metabolism; (S)-allantoin degradation; allantoate from (S)-allantoin: step 1/1.</text>
</comment>
<dbReference type="GO" id="GO:0050897">
    <property type="term" value="F:cobalt ion binding"/>
    <property type="evidence" value="ECO:0007669"/>
    <property type="project" value="InterPro"/>
</dbReference>
<evidence type="ECO:0000259" key="10">
    <source>
        <dbReference type="Pfam" id="PF01979"/>
    </source>
</evidence>
<dbReference type="InterPro" id="IPR032466">
    <property type="entry name" value="Metal_Hydrolase"/>
</dbReference>
<comment type="catalytic activity">
    <reaction evidence="1">
        <text>(S)-allantoin + H2O = allantoate + H(+)</text>
        <dbReference type="Rhea" id="RHEA:17029"/>
        <dbReference type="ChEBI" id="CHEBI:15377"/>
        <dbReference type="ChEBI" id="CHEBI:15378"/>
        <dbReference type="ChEBI" id="CHEBI:15678"/>
        <dbReference type="ChEBI" id="CHEBI:17536"/>
        <dbReference type="EC" id="3.5.2.5"/>
    </reaction>
</comment>
<dbReference type="InterPro" id="IPR011059">
    <property type="entry name" value="Metal-dep_hydrolase_composite"/>
</dbReference>
<dbReference type="InParanoid" id="A0A0C3GMS9"/>
<evidence type="ECO:0000256" key="5">
    <source>
        <dbReference type="ARBA" id="ARBA00011881"/>
    </source>
</evidence>
<comment type="similarity">
    <text evidence="4">Belongs to the metallo-dependent hydrolases superfamily. Allantoinase family.</text>
</comment>
<dbReference type="Gene3D" id="3.20.20.140">
    <property type="entry name" value="Metal-dependent hydrolases"/>
    <property type="match status" value="1"/>
</dbReference>
<dbReference type="SUPFAM" id="SSF51556">
    <property type="entry name" value="Metallo-dependent hydrolases"/>
    <property type="match status" value="1"/>
</dbReference>
<dbReference type="NCBIfam" id="TIGR03178">
    <property type="entry name" value="allantoinase"/>
    <property type="match status" value="1"/>
</dbReference>
<evidence type="ECO:0000256" key="2">
    <source>
        <dbReference type="ARBA" id="ARBA00001947"/>
    </source>
</evidence>
<name>A0A0C3GMS9_PILCF</name>
<evidence type="ECO:0000256" key="1">
    <source>
        <dbReference type="ARBA" id="ARBA00001756"/>
    </source>
</evidence>
<evidence type="ECO:0000256" key="3">
    <source>
        <dbReference type="ARBA" id="ARBA00004968"/>
    </source>
</evidence>
<sequence>MTIVFTGRNVVLPGSDYPQPATITVDTETGKITDIQNGYLSRSDFLTDQDATRIDAGCNYILPGLVDAHVHLNEPGRTDWEGFWTGTRAAVSGGVTTLVDMPLNSIPPTTTLENLETKRAAAQGQCWTDVAFWGGIIPGNKASLRSLVQSGVKGFKCFLIDSGVEEFPYVTEEVLKSSMEELQDESTVVLFHAELDSPGNAYGIPAKNEHPPGDPKFYSTFLKSRPQKLETDAVSLITTVQLKYPSLRCHIVHLSAASALPLIHVAKSSGLKLTVETCFHYLCLSADEIPDGRPQFKCCPPIREHTNRELLWDALKDGTLDCVVSDHSPCVAELKNMDEGDIMNAWGGISTLGLGLSLLWTEGQKRGVTIGQIIKWTSAQTAEHAGLGNTKGQLKVGYDADLIIWDSEAEFKVTKETMKFKNKLSPYEGLSLRGQVEKTFIRGQVAYHGAVKGFKNLKPLGKLL</sequence>
<reference evidence="12" key="2">
    <citation type="submission" date="2015-01" db="EMBL/GenBank/DDBJ databases">
        <title>Evolutionary Origins and Diversification of the Mycorrhizal Mutualists.</title>
        <authorList>
            <consortium name="DOE Joint Genome Institute"/>
            <consortium name="Mycorrhizal Genomics Consortium"/>
            <person name="Kohler A."/>
            <person name="Kuo A."/>
            <person name="Nagy L.G."/>
            <person name="Floudas D."/>
            <person name="Copeland A."/>
            <person name="Barry K.W."/>
            <person name="Cichocki N."/>
            <person name="Veneault-Fourrey C."/>
            <person name="LaButti K."/>
            <person name="Lindquist E.A."/>
            <person name="Lipzen A."/>
            <person name="Lundell T."/>
            <person name="Morin E."/>
            <person name="Murat C."/>
            <person name="Riley R."/>
            <person name="Ohm R."/>
            <person name="Sun H."/>
            <person name="Tunlid A."/>
            <person name="Henrissat B."/>
            <person name="Grigoriev I.V."/>
            <person name="Hibbett D.S."/>
            <person name="Martin F."/>
        </authorList>
    </citation>
    <scope>NUCLEOTIDE SEQUENCE [LARGE SCALE GENOMIC DNA]</scope>
    <source>
        <strain evidence="12">F 1598</strain>
    </source>
</reference>
<dbReference type="AlphaFoldDB" id="A0A0C3GMS9"/>